<dbReference type="InterPro" id="IPR036640">
    <property type="entry name" value="ABC1_TM_sf"/>
</dbReference>
<dbReference type="AlphaFoldDB" id="A0A1L7D4K6"/>
<evidence type="ECO:0000313" key="8">
    <source>
        <dbReference type="Proteomes" id="UP000185491"/>
    </source>
</evidence>
<comment type="subcellular location">
    <subcellularLocation>
        <location evidence="1">Cell membrane</location>
        <topology evidence="1">Multi-pass membrane protein</topology>
    </subcellularLocation>
</comment>
<evidence type="ECO:0000313" key="7">
    <source>
        <dbReference type="EMBL" id="APT92997.1"/>
    </source>
</evidence>
<gene>
    <name evidence="7" type="ORF">CPHO_08965</name>
</gene>
<dbReference type="EMBL" id="CP009249">
    <property type="protein sequence ID" value="APT92997.1"/>
    <property type="molecule type" value="Genomic_DNA"/>
</dbReference>
<keyword evidence="4 5" id="KW-0472">Membrane</keyword>
<evidence type="ECO:0000256" key="1">
    <source>
        <dbReference type="ARBA" id="ARBA00004651"/>
    </source>
</evidence>
<dbReference type="STRING" id="161895.CPHO_08965"/>
<dbReference type="GO" id="GO:0005524">
    <property type="term" value="F:ATP binding"/>
    <property type="evidence" value="ECO:0007669"/>
    <property type="project" value="InterPro"/>
</dbReference>
<dbReference type="PROSITE" id="PS50929">
    <property type="entry name" value="ABC_TM1F"/>
    <property type="match status" value="1"/>
</dbReference>
<feature type="transmembrane region" description="Helical" evidence="5">
    <location>
        <begin position="12"/>
        <end position="40"/>
    </location>
</feature>
<dbReference type="Gene3D" id="1.20.1560.10">
    <property type="entry name" value="ABC transporter type 1, transmembrane domain"/>
    <property type="match status" value="1"/>
</dbReference>
<reference evidence="7 8" key="1">
    <citation type="submission" date="2014-08" db="EMBL/GenBank/DDBJ databases">
        <title>Complete genome sequence of Corynebacterium phocae M408/89/1(T)(=DSM 44612(T)), isolated from the common seal (Phoca vitulina).</title>
        <authorList>
            <person name="Ruckert C."/>
            <person name="Albersmeier A."/>
            <person name="Winkler A."/>
            <person name="Kalinowski J."/>
        </authorList>
    </citation>
    <scope>NUCLEOTIDE SEQUENCE [LARGE SCALE GENOMIC DNA]</scope>
    <source>
        <strain evidence="7 8">M408/89/1</strain>
    </source>
</reference>
<dbReference type="Pfam" id="PF00664">
    <property type="entry name" value="ABC_membrane"/>
    <property type="match status" value="1"/>
</dbReference>
<evidence type="ECO:0000256" key="4">
    <source>
        <dbReference type="ARBA" id="ARBA00023136"/>
    </source>
</evidence>
<evidence type="ECO:0000256" key="5">
    <source>
        <dbReference type="SAM" id="Phobius"/>
    </source>
</evidence>
<organism evidence="7 8">
    <name type="scientific">Corynebacterium phocae</name>
    <dbReference type="NCBI Taxonomy" id="161895"/>
    <lineage>
        <taxon>Bacteria</taxon>
        <taxon>Bacillati</taxon>
        <taxon>Actinomycetota</taxon>
        <taxon>Actinomycetes</taxon>
        <taxon>Mycobacteriales</taxon>
        <taxon>Corynebacteriaceae</taxon>
        <taxon>Corynebacterium</taxon>
    </lineage>
</organism>
<name>A0A1L7D4K6_9CORY</name>
<dbReference type="InterPro" id="IPR011527">
    <property type="entry name" value="ABC1_TM_dom"/>
</dbReference>
<keyword evidence="8" id="KW-1185">Reference proteome</keyword>
<dbReference type="GO" id="GO:0005886">
    <property type="term" value="C:plasma membrane"/>
    <property type="evidence" value="ECO:0007669"/>
    <property type="project" value="UniProtKB-SubCell"/>
</dbReference>
<dbReference type="GO" id="GO:0140359">
    <property type="term" value="F:ABC-type transporter activity"/>
    <property type="evidence" value="ECO:0007669"/>
    <property type="project" value="InterPro"/>
</dbReference>
<dbReference type="SUPFAM" id="SSF90123">
    <property type="entry name" value="ABC transporter transmembrane region"/>
    <property type="match status" value="1"/>
</dbReference>
<keyword evidence="2 5" id="KW-0812">Transmembrane</keyword>
<proteinExistence type="predicted"/>
<sequence length="252" mass="27003">MVEWVLGITRPVLVPLAWSTALRILNQVLGIVLFVVPAYAILSGKWALVPVLAVMVLTAVVKAFLRYLEHFCGHLVAFKSLELIRIRVFRDIFPQAPAISARTGEKAVGTGDMLTRLTRDIGQIETFFAHTTAPVISAVVVPLGVLVCAAAGTPVPSRPLPANCLVLSGDLAPCHRNGLTKSTATPVLTGRELIGHLEHGGGHHSSRSNGAKVRKWYVPVVRLGVQGIRFIAIVQSAPSHGWEWAGSLSKPG</sequence>
<dbReference type="KEGG" id="cpho:CPHO_08965"/>
<feature type="domain" description="ABC transmembrane type-1" evidence="6">
    <location>
        <begin position="17"/>
        <end position="147"/>
    </location>
</feature>
<keyword evidence="3 5" id="KW-1133">Transmembrane helix</keyword>
<evidence type="ECO:0000256" key="3">
    <source>
        <dbReference type="ARBA" id="ARBA00022989"/>
    </source>
</evidence>
<accession>A0A1L7D4K6</accession>
<feature type="transmembrane region" description="Helical" evidence="5">
    <location>
        <begin position="46"/>
        <end position="65"/>
    </location>
</feature>
<protein>
    <recommendedName>
        <fullName evidence="6">ABC transmembrane type-1 domain-containing protein</fullName>
    </recommendedName>
</protein>
<evidence type="ECO:0000256" key="2">
    <source>
        <dbReference type="ARBA" id="ARBA00022692"/>
    </source>
</evidence>
<dbReference type="Proteomes" id="UP000185491">
    <property type="component" value="Chromosome"/>
</dbReference>
<evidence type="ECO:0000259" key="6">
    <source>
        <dbReference type="PROSITE" id="PS50929"/>
    </source>
</evidence>